<accession>A0ABQ4XCA0</accession>
<protein>
    <submittedName>
        <fullName evidence="2">Uncharacterized protein</fullName>
    </submittedName>
</protein>
<dbReference type="Proteomes" id="UP001151760">
    <property type="component" value="Unassembled WGS sequence"/>
</dbReference>
<evidence type="ECO:0000313" key="2">
    <source>
        <dbReference type="EMBL" id="GJS62826.1"/>
    </source>
</evidence>
<evidence type="ECO:0000256" key="1">
    <source>
        <dbReference type="SAM" id="SignalP"/>
    </source>
</evidence>
<organism evidence="2 3">
    <name type="scientific">Tanacetum coccineum</name>
    <dbReference type="NCBI Taxonomy" id="301880"/>
    <lineage>
        <taxon>Eukaryota</taxon>
        <taxon>Viridiplantae</taxon>
        <taxon>Streptophyta</taxon>
        <taxon>Embryophyta</taxon>
        <taxon>Tracheophyta</taxon>
        <taxon>Spermatophyta</taxon>
        <taxon>Magnoliopsida</taxon>
        <taxon>eudicotyledons</taxon>
        <taxon>Gunneridae</taxon>
        <taxon>Pentapetalae</taxon>
        <taxon>asterids</taxon>
        <taxon>campanulids</taxon>
        <taxon>Asterales</taxon>
        <taxon>Asteraceae</taxon>
        <taxon>Asteroideae</taxon>
        <taxon>Anthemideae</taxon>
        <taxon>Anthemidinae</taxon>
        <taxon>Tanacetum</taxon>
    </lineage>
</organism>
<reference evidence="2" key="2">
    <citation type="submission" date="2022-01" db="EMBL/GenBank/DDBJ databases">
        <authorList>
            <person name="Yamashiro T."/>
            <person name="Shiraishi A."/>
            <person name="Satake H."/>
            <person name="Nakayama K."/>
        </authorList>
    </citation>
    <scope>NUCLEOTIDE SEQUENCE</scope>
</reference>
<feature type="chain" id="PRO_5045473824" evidence="1">
    <location>
        <begin position="22"/>
        <end position="281"/>
    </location>
</feature>
<name>A0ABQ4XCA0_9ASTR</name>
<gene>
    <name evidence="2" type="ORF">Tco_0677390</name>
</gene>
<reference evidence="2" key="1">
    <citation type="journal article" date="2022" name="Int. J. Mol. Sci.">
        <title>Draft Genome of Tanacetum Coccineum: Genomic Comparison of Closely Related Tanacetum-Family Plants.</title>
        <authorList>
            <person name="Yamashiro T."/>
            <person name="Shiraishi A."/>
            <person name="Nakayama K."/>
            <person name="Satake H."/>
        </authorList>
    </citation>
    <scope>NUCLEOTIDE SEQUENCE</scope>
</reference>
<keyword evidence="3" id="KW-1185">Reference proteome</keyword>
<keyword evidence="1" id="KW-0732">Signal</keyword>
<sequence length="281" mass="30499">MTLCASTSALLICSTLLNTQAAIASASINSPQLEETSDHLIQPGGRYRWACSASERDGVTVVSPPLCGSLIGVKCSMQKDTRDIFHNLVGDVTGVKQRISETRWNCRCGEGEGEVTRHTVLKREEEILAERLVSLVRAQLAQQLAEPTYEQFAIIGHRVLASPDKTRYNPEADGSGLLRVLEVRLHQFLEWPLYPSGGNRVNNRKLEVRHVTYELKSCCSLSPFGEPHVSGCAALSAIRAKRPLQAYSSATASSRSMVTHSCEHAASIGRDEGGGANGTPL</sequence>
<dbReference type="EMBL" id="BQNB010009387">
    <property type="protein sequence ID" value="GJS62826.1"/>
    <property type="molecule type" value="Genomic_DNA"/>
</dbReference>
<evidence type="ECO:0000313" key="3">
    <source>
        <dbReference type="Proteomes" id="UP001151760"/>
    </source>
</evidence>
<proteinExistence type="predicted"/>
<feature type="signal peptide" evidence="1">
    <location>
        <begin position="1"/>
        <end position="21"/>
    </location>
</feature>
<comment type="caution">
    <text evidence="2">The sequence shown here is derived from an EMBL/GenBank/DDBJ whole genome shotgun (WGS) entry which is preliminary data.</text>
</comment>